<dbReference type="Proteomes" id="UP000309673">
    <property type="component" value="Unassembled WGS sequence"/>
</dbReference>
<proteinExistence type="predicted"/>
<reference evidence="3 4" key="1">
    <citation type="submission" date="2019-04" db="EMBL/GenBank/DDBJ databases">
        <title>Cohnella sp. nov., isolated from soil.</title>
        <authorList>
            <person name="Kim W."/>
        </authorList>
    </citation>
    <scope>NUCLEOTIDE SEQUENCE [LARGE SCALE GENOMIC DNA]</scope>
    <source>
        <strain evidence="3 4">CAU 1483</strain>
    </source>
</reference>
<dbReference type="AlphaFoldDB" id="A0A4U0FGT5"/>
<dbReference type="OrthoDB" id="9815825at2"/>
<sequence length="361" mass="40603">MAKQINVAIIGQGRSGRDIHADALIRLPELYKIVAVSDQLEERRIKAERELGCAAVADYAELFERDDVDLIVNSTPSNLHVPVSLECLERGFHVLCEKPLARRAAEVDRLMEASSAAGKTLAVFQQSRYSPAFVKIREIISSGQIGRVVQASFTTSGFSRRWDWQTLQDKNGGNLLNNGSHPLDQALQLFGTDAMPNVFCRMDRANSFGDAEDYVKVFLHGEGRPVIDLEISSCDAFPKPAFLVQGTRGGISGSVSRLQWKYFLPEEAPEQQLVVEPLSRADGTPAYCREELVWHEQSWEASGEEAQQMYPYMAACYYRMLHLSLTEGTPLEITVPEVRQQIAVIEECFRQNPEFTRRQNF</sequence>
<name>A0A4U0FGT5_9BACL</name>
<dbReference type="GO" id="GO:0000166">
    <property type="term" value="F:nucleotide binding"/>
    <property type="evidence" value="ECO:0007669"/>
    <property type="project" value="InterPro"/>
</dbReference>
<dbReference type="Pfam" id="PF01408">
    <property type="entry name" value="GFO_IDH_MocA"/>
    <property type="match status" value="1"/>
</dbReference>
<accession>A0A4U0FGT5</accession>
<dbReference type="Gene3D" id="3.40.50.720">
    <property type="entry name" value="NAD(P)-binding Rossmann-like Domain"/>
    <property type="match status" value="1"/>
</dbReference>
<dbReference type="EMBL" id="SUPK01000001">
    <property type="protein sequence ID" value="TJY44118.1"/>
    <property type="molecule type" value="Genomic_DNA"/>
</dbReference>
<dbReference type="InterPro" id="IPR000683">
    <property type="entry name" value="Gfo/Idh/MocA-like_OxRdtase_N"/>
</dbReference>
<protein>
    <submittedName>
        <fullName evidence="3">Gfo/Idh/MocA family oxidoreductase</fullName>
    </submittedName>
</protein>
<dbReference type="PANTHER" id="PTHR43708:SF8">
    <property type="entry name" value="OXIDOREDUCTASE"/>
    <property type="match status" value="1"/>
</dbReference>
<evidence type="ECO:0000313" key="3">
    <source>
        <dbReference type="EMBL" id="TJY44118.1"/>
    </source>
</evidence>
<evidence type="ECO:0000259" key="1">
    <source>
        <dbReference type="Pfam" id="PF01408"/>
    </source>
</evidence>
<dbReference type="SUPFAM" id="SSF51735">
    <property type="entry name" value="NAD(P)-binding Rossmann-fold domains"/>
    <property type="match status" value="1"/>
</dbReference>
<dbReference type="PANTHER" id="PTHR43708">
    <property type="entry name" value="CONSERVED EXPRESSED OXIDOREDUCTASE (EUROFUNG)"/>
    <property type="match status" value="1"/>
</dbReference>
<keyword evidence="4" id="KW-1185">Reference proteome</keyword>
<organism evidence="3 4">
    <name type="scientific">Cohnella pontilimi</name>
    <dbReference type="NCBI Taxonomy" id="2564100"/>
    <lineage>
        <taxon>Bacteria</taxon>
        <taxon>Bacillati</taxon>
        <taxon>Bacillota</taxon>
        <taxon>Bacilli</taxon>
        <taxon>Bacillales</taxon>
        <taxon>Paenibacillaceae</taxon>
        <taxon>Cohnella</taxon>
    </lineage>
</organism>
<feature type="domain" description="Gfo/Idh/MocA-like oxidoreductase N-terminal" evidence="1">
    <location>
        <begin position="5"/>
        <end position="123"/>
    </location>
</feature>
<evidence type="ECO:0000313" key="4">
    <source>
        <dbReference type="Proteomes" id="UP000309673"/>
    </source>
</evidence>
<dbReference type="InterPro" id="IPR055170">
    <property type="entry name" value="GFO_IDH_MocA-like_dom"/>
</dbReference>
<dbReference type="Gene3D" id="3.30.360.10">
    <property type="entry name" value="Dihydrodipicolinate Reductase, domain 2"/>
    <property type="match status" value="1"/>
</dbReference>
<gene>
    <name evidence="3" type="ORF">E5161_01595</name>
</gene>
<dbReference type="SUPFAM" id="SSF55347">
    <property type="entry name" value="Glyceraldehyde-3-phosphate dehydrogenase-like, C-terminal domain"/>
    <property type="match status" value="1"/>
</dbReference>
<evidence type="ECO:0000259" key="2">
    <source>
        <dbReference type="Pfam" id="PF22725"/>
    </source>
</evidence>
<dbReference type="InterPro" id="IPR036291">
    <property type="entry name" value="NAD(P)-bd_dom_sf"/>
</dbReference>
<dbReference type="Pfam" id="PF22725">
    <property type="entry name" value="GFO_IDH_MocA_C3"/>
    <property type="match status" value="1"/>
</dbReference>
<comment type="caution">
    <text evidence="3">The sequence shown here is derived from an EMBL/GenBank/DDBJ whole genome shotgun (WGS) entry which is preliminary data.</text>
</comment>
<dbReference type="InterPro" id="IPR051317">
    <property type="entry name" value="Gfo/Idh/MocA_oxidoreduct"/>
</dbReference>
<feature type="domain" description="GFO/IDH/MocA-like oxidoreductase" evidence="2">
    <location>
        <begin position="133"/>
        <end position="251"/>
    </location>
</feature>
<dbReference type="RefSeq" id="WP_136775838.1">
    <property type="nucleotide sequence ID" value="NZ_SUPK01000001.1"/>
</dbReference>